<dbReference type="InterPro" id="IPR003583">
    <property type="entry name" value="Hlx-hairpin-Hlx_DNA-bd_motif"/>
</dbReference>
<organism evidence="8 9">
    <name type="scientific">Alicyclobacillus fastidiosus</name>
    <dbReference type="NCBI Taxonomy" id="392011"/>
    <lineage>
        <taxon>Bacteria</taxon>
        <taxon>Bacillati</taxon>
        <taxon>Bacillota</taxon>
        <taxon>Bacilli</taxon>
        <taxon>Bacillales</taxon>
        <taxon>Alicyclobacillaceae</taxon>
        <taxon>Alicyclobacillus</taxon>
    </lineage>
</organism>
<dbReference type="SUPFAM" id="SSF46929">
    <property type="entry name" value="DNA helicase RuvA subunit, C-terminal domain"/>
    <property type="match status" value="1"/>
</dbReference>
<evidence type="ECO:0000259" key="7">
    <source>
        <dbReference type="SMART" id="SM00278"/>
    </source>
</evidence>
<sequence>MIVFLTGRVADTGTGYVDLDVQHVGYRVYTTDDTALGLELEQEIRLYTYQHVREDAVLLFGFLRRIERTVFEKLISVSGIGPKVALQMLGGLSPEALVAAIRLEDANTLCTLPGIGKKTAMRMILELKDKLDDLPVSSHEVITGVETVRPPESVADDVTTALIALGYRQKEAQRAVEAVLENRPAATVETTVKAALQWLYEHQSDASLV</sequence>
<keyword evidence="4 6" id="KW-0233">DNA recombination</keyword>
<comment type="similarity">
    <text evidence="6">Belongs to the RuvA family.</text>
</comment>
<dbReference type="SUPFAM" id="SSF50249">
    <property type="entry name" value="Nucleic acid-binding proteins"/>
    <property type="match status" value="1"/>
</dbReference>
<keyword evidence="2 6" id="KW-0227">DNA damage</keyword>
<dbReference type="NCBIfam" id="TIGR00084">
    <property type="entry name" value="ruvA"/>
    <property type="match status" value="1"/>
</dbReference>
<comment type="domain">
    <text evidence="6">Has three domains with a flexible linker between the domains II and III and assumes an 'L' shape. Domain III is highly mobile and contacts RuvB.</text>
</comment>
<evidence type="ECO:0000256" key="1">
    <source>
        <dbReference type="ARBA" id="ARBA00022490"/>
    </source>
</evidence>
<dbReference type="Pfam" id="PF01330">
    <property type="entry name" value="RuvA_N"/>
    <property type="match status" value="1"/>
</dbReference>
<dbReference type="EMBL" id="JBDXSU010000016">
    <property type="protein sequence ID" value="MFB5192090.1"/>
    <property type="molecule type" value="Genomic_DNA"/>
</dbReference>
<proteinExistence type="inferred from homology"/>
<dbReference type="SUPFAM" id="SSF47781">
    <property type="entry name" value="RuvA domain 2-like"/>
    <property type="match status" value="1"/>
</dbReference>
<evidence type="ECO:0000256" key="2">
    <source>
        <dbReference type="ARBA" id="ARBA00022763"/>
    </source>
</evidence>
<dbReference type="SMART" id="SM00278">
    <property type="entry name" value="HhH1"/>
    <property type="match status" value="2"/>
</dbReference>
<protein>
    <recommendedName>
        <fullName evidence="6">Holliday junction branch migration complex subunit RuvA</fullName>
    </recommendedName>
</protein>
<evidence type="ECO:0000313" key="8">
    <source>
        <dbReference type="EMBL" id="MFB5192090.1"/>
    </source>
</evidence>
<dbReference type="HAMAP" id="MF_00031">
    <property type="entry name" value="DNA_HJ_migration_RuvA"/>
    <property type="match status" value="1"/>
</dbReference>
<dbReference type="RefSeq" id="WP_275476100.1">
    <property type="nucleotide sequence ID" value="NZ_CP162940.1"/>
</dbReference>
<comment type="caution">
    <text evidence="6">Lacks conserved residue(s) required for the propagation of feature annotation.</text>
</comment>
<keyword evidence="1 6" id="KW-0963">Cytoplasm</keyword>
<comment type="subcellular location">
    <subcellularLocation>
        <location evidence="6">Cytoplasm</location>
    </subcellularLocation>
</comment>
<dbReference type="Gene3D" id="1.10.150.20">
    <property type="entry name" value="5' to 3' exonuclease, C-terminal subdomain"/>
    <property type="match status" value="1"/>
</dbReference>
<comment type="function">
    <text evidence="6">The RuvA-RuvB-RuvC complex processes Holliday junction (HJ) DNA during genetic recombination and DNA repair, while the RuvA-RuvB complex plays an important role in the rescue of blocked DNA replication forks via replication fork reversal (RFR). RuvA specifically binds to HJ cruciform DNA, conferring on it an open structure. The RuvB hexamer acts as an ATP-dependent pump, pulling dsDNA into and through the RuvAB complex. HJ branch migration allows RuvC to scan DNA until it finds its consensus sequence, where it cleaves and resolves the cruciform DNA.</text>
</comment>
<evidence type="ECO:0000256" key="6">
    <source>
        <dbReference type="HAMAP-Rule" id="MF_00031"/>
    </source>
</evidence>
<dbReference type="Pfam" id="PF14520">
    <property type="entry name" value="HHH_5"/>
    <property type="match status" value="1"/>
</dbReference>
<dbReference type="InterPro" id="IPR010994">
    <property type="entry name" value="RuvA_2-like"/>
</dbReference>
<evidence type="ECO:0000313" key="9">
    <source>
        <dbReference type="Proteomes" id="UP001579974"/>
    </source>
</evidence>
<keyword evidence="9" id="KW-1185">Reference proteome</keyword>
<dbReference type="InterPro" id="IPR011114">
    <property type="entry name" value="RuvA_C"/>
</dbReference>
<feature type="region of interest" description="Domain III" evidence="6">
    <location>
        <begin position="154"/>
        <end position="209"/>
    </location>
</feature>
<dbReference type="Gene3D" id="2.40.50.140">
    <property type="entry name" value="Nucleic acid-binding proteins"/>
    <property type="match status" value="1"/>
</dbReference>
<reference evidence="8 9" key="1">
    <citation type="journal article" date="2024" name="Int. J. Mol. Sci.">
        <title>Exploration of Alicyclobacillus spp. Genome in Search of Antibiotic Resistance.</title>
        <authorList>
            <person name="Bucka-Kolendo J."/>
            <person name="Kiousi D.E."/>
            <person name="Dekowska A."/>
            <person name="Mikolajczuk-Szczyrba A."/>
            <person name="Karadedos D.M."/>
            <person name="Michael P."/>
            <person name="Galanis A."/>
            <person name="Sokolowska B."/>
        </authorList>
    </citation>
    <scope>NUCLEOTIDE SEQUENCE [LARGE SCALE GENOMIC DNA]</scope>
    <source>
        <strain evidence="8 9">KKP 3000</strain>
    </source>
</reference>
<dbReference type="Pfam" id="PF07499">
    <property type="entry name" value="RuvA_C"/>
    <property type="match status" value="1"/>
</dbReference>
<dbReference type="InterPro" id="IPR013849">
    <property type="entry name" value="DNA_helicase_Holl-junc_RuvA_I"/>
</dbReference>
<keyword evidence="5 6" id="KW-0234">DNA repair</keyword>
<dbReference type="InterPro" id="IPR036267">
    <property type="entry name" value="RuvA_C_sf"/>
</dbReference>
<dbReference type="InterPro" id="IPR000085">
    <property type="entry name" value="RuvA"/>
</dbReference>
<dbReference type="CDD" id="cd14332">
    <property type="entry name" value="UBA_RuvA_C"/>
    <property type="match status" value="1"/>
</dbReference>
<evidence type="ECO:0000256" key="3">
    <source>
        <dbReference type="ARBA" id="ARBA00023125"/>
    </source>
</evidence>
<gene>
    <name evidence="6 8" type="primary">ruvA</name>
    <name evidence="8" type="ORF">KKP3000_000883</name>
</gene>
<keyword evidence="3 6" id="KW-0238">DNA-binding</keyword>
<feature type="domain" description="Helix-hairpin-helix DNA-binding motif class 1" evidence="7">
    <location>
        <begin position="107"/>
        <end position="126"/>
    </location>
</feature>
<comment type="subunit">
    <text evidence="6">Homotetramer. Forms an RuvA(8)-RuvB(12)-Holliday junction (HJ) complex. HJ DNA is sandwiched between 2 RuvA tetramers; dsDNA enters through RuvA and exits via RuvB. An RuvB hexamer assembles on each DNA strand where it exits the tetramer. Each RuvB hexamer is contacted by two RuvA subunits (via domain III) on 2 adjacent RuvB subunits; this complex drives branch migration. In the full resolvosome a probable DNA-RuvA(4)-RuvB(12)-RuvC(2) complex forms which resolves the HJ.</text>
</comment>
<name>A0ABV5AJV7_9BACL</name>
<dbReference type="InterPro" id="IPR012340">
    <property type="entry name" value="NA-bd_OB-fold"/>
</dbReference>
<feature type="region of interest" description="Domain II" evidence="6">
    <location>
        <begin position="64"/>
        <end position="141"/>
    </location>
</feature>
<accession>A0ABV5AJV7</accession>
<evidence type="ECO:0000256" key="4">
    <source>
        <dbReference type="ARBA" id="ARBA00023172"/>
    </source>
</evidence>
<evidence type="ECO:0000256" key="5">
    <source>
        <dbReference type="ARBA" id="ARBA00023204"/>
    </source>
</evidence>
<dbReference type="Proteomes" id="UP001579974">
    <property type="component" value="Unassembled WGS sequence"/>
</dbReference>
<dbReference type="Gene3D" id="1.10.8.10">
    <property type="entry name" value="DNA helicase RuvA subunit, C-terminal domain"/>
    <property type="match status" value="1"/>
</dbReference>
<comment type="caution">
    <text evidence="8">The sequence shown here is derived from an EMBL/GenBank/DDBJ whole genome shotgun (WGS) entry which is preliminary data.</text>
</comment>
<feature type="domain" description="Helix-hairpin-helix DNA-binding motif class 1" evidence="7">
    <location>
        <begin position="72"/>
        <end position="91"/>
    </location>
</feature>